<feature type="compositionally biased region" description="Polar residues" evidence="1">
    <location>
        <begin position="110"/>
        <end position="128"/>
    </location>
</feature>
<protein>
    <submittedName>
        <fullName evidence="3">Reverse transcriptase domain-containing protein</fullName>
    </submittedName>
</protein>
<dbReference type="Gene3D" id="3.30.420.10">
    <property type="entry name" value="Ribonuclease H-like superfamily/Ribonuclease H"/>
    <property type="match status" value="1"/>
</dbReference>
<dbReference type="InterPro" id="IPR012337">
    <property type="entry name" value="RNaseH-like_sf"/>
</dbReference>
<feature type="domain" description="Integrase catalytic" evidence="2">
    <location>
        <begin position="461"/>
        <end position="549"/>
    </location>
</feature>
<keyword evidence="3" id="KW-0695">RNA-directed DNA polymerase</keyword>
<keyword evidence="3" id="KW-0808">Transferase</keyword>
<evidence type="ECO:0000259" key="2">
    <source>
        <dbReference type="PROSITE" id="PS50994"/>
    </source>
</evidence>
<accession>A0A6L2JS48</accession>
<dbReference type="GO" id="GO:0015074">
    <property type="term" value="P:DNA integration"/>
    <property type="evidence" value="ECO:0007669"/>
    <property type="project" value="InterPro"/>
</dbReference>
<dbReference type="PROSITE" id="PS50994">
    <property type="entry name" value="INTEGRASE"/>
    <property type="match status" value="1"/>
</dbReference>
<dbReference type="InterPro" id="IPR001584">
    <property type="entry name" value="Integrase_cat-core"/>
</dbReference>
<dbReference type="AlphaFoldDB" id="A0A6L2JS48"/>
<name>A0A6L2JS48_TANCI</name>
<organism evidence="3">
    <name type="scientific">Tanacetum cinerariifolium</name>
    <name type="common">Dalmatian daisy</name>
    <name type="synonym">Chrysanthemum cinerariifolium</name>
    <dbReference type="NCBI Taxonomy" id="118510"/>
    <lineage>
        <taxon>Eukaryota</taxon>
        <taxon>Viridiplantae</taxon>
        <taxon>Streptophyta</taxon>
        <taxon>Embryophyta</taxon>
        <taxon>Tracheophyta</taxon>
        <taxon>Spermatophyta</taxon>
        <taxon>Magnoliopsida</taxon>
        <taxon>eudicotyledons</taxon>
        <taxon>Gunneridae</taxon>
        <taxon>Pentapetalae</taxon>
        <taxon>asterids</taxon>
        <taxon>campanulids</taxon>
        <taxon>Asterales</taxon>
        <taxon>Asteraceae</taxon>
        <taxon>Asteroideae</taxon>
        <taxon>Anthemideae</taxon>
        <taxon>Anthemidinae</taxon>
        <taxon>Tanacetum</taxon>
    </lineage>
</organism>
<sequence length="670" mass="75966">MSTRSTSSNIFSPLRDPESLIRRRNLGEPSSLFDFKEVMSIPHNNQGSPPAGPLLQIIMVYLRWHQHTINAATGGTFMWKPPEECYELIENMTAHHNHWDTSETRDETSRNISSTTTTERSLPSNTVANPRGDLKAITTQSGIAYDGPTIPPTPSPLSKEVEREIEATKVKVQATSFADALHMPKLASMFKSLLSNKEKLFELPSTPLNENCSTVLLKKFPEKLGDPGKFPIPCDFLELEECLALADLGASINLMPLSIVQRVAIPLLQILSLLLLPPRSLLLKEGIPLEEIETFLYTPDELTNLDDDYFDTEGDILYLEKLLNEDPFLNLPLIKNEDLKQVDATMTKSSIKEPPEFELKDLPSHLEYAFLEGTDKLLVIISKELKHEEKAAFLTVLKLHKLAIAWKIYDIKGAENLAAHHLSRLENPHEGDLEKKEINKTIPLETLGMISFHGNSSTPCDHGTHFCNDQFEKVMLKYGVTHRLSIAYHPQTSGYVEVLNRGLKRILETTVGENQASWPAKLDDALWAFRTAFKTHIGCTPYKLVYRKACHLPIKLEHKAYWALKHSYENYLIYKEKTKKIHDSTIKNRAFNVGDRVLLFNSRLKIFSCKLKTHWTGPFTVAQVFPYGTIDLSQTDGPNFKVNGHRLKHYFGGDIPHMIVPDLQTFLMNH</sequence>
<gene>
    <name evidence="3" type="ORF">Tci_011896</name>
</gene>
<dbReference type="PANTHER" id="PTHR37984:SF5">
    <property type="entry name" value="PROTEIN NYNRIN-LIKE"/>
    <property type="match status" value="1"/>
</dbReference>
<keyword evidence="3" id="KW-0548">Nucleotidyltransferase</keyword>
<proteinExistence type="predicted"/>
<dbReference type="GO" id="GO:0003964">
    <property type="term" value="F:RNA-directed DNA polymerase activity"/>
    <property type="evidence" value="ECO:0007669"/>
    <property type="project" value="UniProtKB-KW"/>
</dbReference>
<evidence type="ECO:0000256" key="1">
    <source>
        <dbReference type="SAM" id="MobiDB-lite"/>
    </source>
</evidence>
<dbReference type="EMBL" id="BKCJ010001234">
    <property type="protein sequence ID" value="GEU39918.1"/>
    <property type="molecule type" value="Genomic_DNA"/>
</dbReference>
<dbReference type="PANTHER" id="PTHR37984">
    <property type="entry name" value="PROTEIN CBG26694"/>
    <property type="match status" value="1"/>
</dbReference>
<dbReference type="InterPro" id="IPR050951">
    <property type="entry name" value="Retrovirus_Pol_polyprotein"/>
</dbReference>
<evidence type="ECO:0000313" key="3">
    <source>
        <dbReference type="EMBL" id="GEU39918.1"/>
    </source>
</evidence>
<reference evidence="3" key="1">
    <citation type="journal article" date="2019" name="Sci. Rep.">
        <title>Draft genome of Tanacetum cinerariifolium, the natural source of mosquito coil.</title>
        <authorList>
            <person name="Yamashiro T."/>
            <person name="Shiraishi A."/>
            <person name="Satake H."/>
            <person name="Nakayama K."/>
        </authorList>
    </citation>
    <scope>NUCLEOTIDE SEQUENCE</scope>
</reference>
<dbReference type="GO" id="GO:0003676">
    <property type="term" value="F:nucleic acid binding"/>
    <property type="evidence" value="ECO:0007669"/>
    <property type="project" value="InterPro"/>
</dbReference>
<dbReference type="InterPro" id="IPR036397">
    <property type="entry name" value="RNaseH_sf"/>
</dbReference>
<comment type="caution">
    <text evidence="3">The sequence shown here is derived from an EMBL/GenBank/DDBJ whole genome shotgun (WGS) entry which is preliminary data.</text>
</comment>
<feature type="region of interest" description="Disordered" evidence="1">
    <location>
        <begin position="97"/>
        <end position="132"/>
    </location>
</feature>
<dbReference type="SUPFAM" id="SSF53098">
    <property type="entry name" value="Ribonuclease H-like"/>
    <property type="match status" value="1"/>
</dbReference>
<feature type="compositionally biased region" description="Basic and acidic residues" evidence="1">
    <location>
        <begin position="97"/>
        <end position="109"/>
    </location>
</feature>